<feature type="domain" description="Cyclin-like" evidence="7">
    <location>
        <begin position="139"/>
        <end position="223"/>
    </location>
</feature>
<dbReference type="Proteomes" id="UP000015453">
    <property type="component" value="Unassembled WGS sequence"/>
</dbReference>
<dbReference type="InterPro" id="IPR004367">
    <property type="entry name" value="Cyclin_C-dom"/>
</dbReference>
<name>S8C2L6_9LAMI</name>
<reference evidence="9 10" key="1">
    <citation type="journal article" date="2013" name="BMC Genomics">
        <title>The miniature genome of a carnivorous plant Genlisea aurea contains a low number of genes and short non-coding sequences.</title>
        <authorList>
            <person name="Leushkin E.V."/>
            <person name="Sutormin R.A."/>
            <person name="Nabieva E.R."/>
            <person name="Penin A.A."/>
            <person name="Kondrashov A.S."/>
            <person name="Logacheva M.D."/>
        </authorList>
    </citation>
    <scope>NUCLEOTIDE SEQUENCE [LARGE SCALE GENOMIC DNA]</scope>
</reference>
<dbReference type="FunFam" id="1.10.472.10:FF:000167">
    <property type="entry name" value="Mitotic cyclin 6"/>
    <property type="match status" value="1"/>
</dbReference>
<comment type="similarity">
    <text evidence="1">Belongs to the cyclin family. Cyclin AB subfamily.</text>
</comment>
<feature type="region of interest" description="Disordered" evidence="6">
    <location>
        <begin position="1"/>
        <end position="91"/>
    </location>
</feature>
<gene>
    <name evidence="9" type="ORF">M569_13747</name>
</gene>
<dbReference type="Pfam" id="PF00134">
    <property type="entry name" value="Cyclin_N"/>
    <property type="match status" value="1"/>
</dbReference>
<keyword evidence="10" id="KW-1185">Reference proteome</keyword>
<dbReference type="SMART" id="SM00385">
    <property type="entry name" value="CYCLIN"/>
    <property type="match status" value="2"/>
</dbReference>
<dbReference type="PANTHER" id="PTHR10177">
    <property type="entry name" value="CYCLINS"/>
    <property type="match status" value="1"/>
</dbReference>
<feature type="compositionally biased region" description="Basic and acidic residues" evidence="6">
    <location>
        <begin position="74"/>
        <end position="88"/>
    </location>
</feature>
<dbReference type="GO" id="GO:0044772">
    <property type="term" value="P:mitotic cell cycle phase transition"/>
    <property type="evidence" value="ECO:0007669"/>
    <property type="project" value="InterPro"/>
</dbReference>
<organism evidence="9 10">
    <name type="scientific">Genlisea aurea</name>
    <dbReference type="NCBI Taxonomy" id="192259"/>
    <lineage>
        <taxon>Eukaryota</taxon>
        <taxon>Viridiplantae</taxon>
        <taxon>Streptophyta</taxon>
        <taxon>Embryophyta</taxon>
        <taxon>Tracheophyta</taxon>
        <taxon>Spermatophyta</taxon>
        <taxon>Magnoliopsida</taxon>
        <taxon>eudicotyledons</taxon>
        <taxon>Gunneridae</taxon>
        <taxon>Pentapetalae</taxon>
        <taxon>asterids</taxon>
        <taxon>lamiids</taxon>
        <taxon>Lamiales</taxon>
        <taxon>Lentibulariaceae</taxon>
        <taxon>Genlisea</taxon>
    </lineage>
</organism>
<evidence type="ECO:0000259" key="7">
    <source>
        <dbReference type="SMART" id="SM00385"/>
    </source>
</evidence>
<dbReference type="Pfam" id="PF02984">
    <property type="entry name" value="Cyclin_C"/>
    <property type="match status" value="1"/>
</dbReference>
<keyword evidence="3 5" id="KW-0195">Cyclin</keyword>
<evidence type="ECO:0000313" key="9">
    <source>
        <dbReference type="EMBL" id="EPS61050.1"/>
    </source>
</evidence>
<evidence type="ECO:0000256" key="4">
    <source>
        <dbReference type="ARBA" id="ARBA00023306"/>
    </source>
</evidence>
<feature type="compositionally biased region" description="Basic residues" evidence="6">
    <location>
        <begin position="61"/>
        <end position="73"/>
    </location>
</feature>
<accession>S8C2L6</accession>
<feature type="compositionally biased region" description="Basic and acidic residues" evidence="6">
    <location>
        <begin position="16"/>
        <end position="32"/>
    </location>
</feature>
<feature type="domain" description="Cyclin C-terminal" evidence="8">
    <location>
        <begin position="232"/>
        <end position="355"/>
    </location>
</feature>
<comment type="caution">
    <text evidence="9">The sequence shown here is derived from an EMBL/GenBank/DDBJ whole genome shotgun (WGS) entry which is preliminary data.</text>
</comment>
<dbReference type="FunFam" id="1.10.472.10:FF:000013">
    <property type="entry name" value="Cyclin A1"/>
    <property type="match status" value="1"/>
</dbReference>
<evidence type="ECO:0000256" key="2">
    <source>
        <dbReference type="ARBA" id="ARBA00022618"/>
    </source>
</evidence>
<evidence type="ECO:0000256" key="1">
    <source>
        <dbReference type="ARBA" id="ARBA00006955"/>
    </source>
</evidence>
<dbReference type="EMBL" id="AUSU01007114">
    <property type="protein sequence ID" value="EPS61050.1"/>
    <property type="molecule type" value="Genomic_DNA"/>
</dbReference>
<feature type="domain" description="Cyclin-like" evidence="7">
    <location>
        <begin position="236"/>
        <end position="324"/>
    </location>
</feature>
<dbReference type="Gene3D" id="1.10.472.10">
    <property type="entry name" value="Cyclin-like"/>
    <property type="match status" value="2"/>
</dbReference>
<keyword evidence="2" id="KW-0132">Cell division</keyword>
<evidence type="ECO:0000256" key="3">
    <source>
        <dbReference type="ARBA" id="ARBA00023127"/>
    </source>
</evidence>
<dbReference type="InterPro" id="IPR006671">
    <property type="entry name" value="Cyclin_N"/>
</dbReference>
<dbReference type="InterPro" id="IPR039361">
    <property type="entry name" value="Cyclin"/>
</dbReference>
<evidence type="ECO:0000313" key="10">
    <source>
        <dbReference type="Proteomes" id="UP000015453"/>
    </source>
</evidence>
<dbReference type="SUPFAM" id="SSF47954">
    <property type="entry name" value="Cyclin-like"/>
    <property type="match status" value="2"/>
</dbReference>
<proteinExistence type="inferred from homology"/>
<dbReference type="SMART" id="SM01332">
    <property type="entry name" value="Cyclin_C"/>
    <property type="match status" value="1"/>
</dbReference>
<dbReference type="InterPro" id="IPR013763">
    <property type="entry name" value="Cyclin-like_dom"/>
</dbReference>
<dbReference type="OrthoDB" id="5590282at2759"/>
<evidence type="ECO:0000259" key="8">
    <source>
        <dbReference type="SMART" id="SM01332"/>
    </source>
</evidence>
<dbReference type="InterPro" id="IPR036915">
    <property type="entry name" value="Cyclin-like_sf"/>
</dbReference>
<evidence type="ECO:0000256" key="6">
    <source>
        <dbReference type="SAM" id="MobiDB-lite"/>
    </source>
</evidence>
<dbReference type="AlphaFoldDB" id="S8C2L6"/>
<protein>
    <submittedName>
        <fullName evidence="9">A-type cyclin</fullName>
    </submittedName>
</protein>
<feature type="non-terminal residue" evidence="9">
    <location>
        <position position="1"/>
    </location>
</feature>
<dbReference type="GO" id="GO:0051301">
    <property type="term" value="P:cell division"/>
    <property type="evidence" value="ECO:0007669"/>
    <property type="project" value="UniProtKB-KW"/>
</dbReference>
<dbReference type="GO" id="GO:0016538">
    <property type="term" value="F:cyclin-dependent protein serine/threonine kinase regulator activity"/>
    <property type="evidence" value="ECO:0007669"/>
    <property type="project" value="InterPro"/>
</dbReference>
<keyword evidence="4" id="KW-0131">Cell cycle</keyword>
<evidence type="ECO:0000256" key="5">
    <source>
        <dbReference type="RuleBase" id="RU000383"/>
    </source>
</evidence>
<sequence length="366" mass="42129">NQENDCRRFTRLASKRKAEKESRPQNGSDEKKKMRRVVLGDIQNTIITSPIVGKDGDGEKPRRRPNCSRKKSREAHSPESDDPKRSSSIDEPQICEEYASDIYEYLHKMEMEASRRPLPDYLKKIQTDVTANMRGILIDWLVEVSEEYKLQSDTLYLTVSYIDLYLSKNTVNRQKLQLLGVSSMLIASKYEEITPPHVEDFCYITDNTYTKKDVVQMESDMLVSLGFQMGNPTVKTFLRRLNLVSLKDEESCNSQLELLGSYLSELSLLDYQCVKFLPSMVAASVVFLSRFTIHPEQHPWNEILQQQSGYKASELRECVSIIHDLQLSRRAGGLVAIRDKYKHHKMEFVSTLVSLPVIPVAFFDDL</sequence>
<dbReference type="CDD" id="cd20506">
    <property type="entry name" value="CYCLIN_AtCycA-like_rpt2"/>
    <property type="match status" value="1"/>
</dbReference>